<evidence type="ECO:0000313" key="13">
    <source>
        <dbReference type="EMBL" id="HIU35485.1"/>
    </source>
</evidence>
<dbReference type="EC" id="1.4.3.16" evidence="4"/>
<dbReference type="Gene3D" id="3.50.50.60">
    <property type="entry name" value="FAD/NAD(P)-binding domain"/>
    <property type="match status" value="1"/>
</dbReference>
<dbReference type="InterPro" id="IPR003953">
    <property type="entry name" value="FAD-dep_OxRdtase_2_FAD-bd"/>
</dbReference>
<name>A0A9D1LDG4_9FIRM</name>
<comment type="cofactor">
    <cofactor evidence="1">
        <name>FAD</name>
        <dbReference type="ChEBI" id="CHEBI:57692"/>
    </cofactor>
</comment>
<evidence type="ECO:0000256" key="4">
    <source>
        <dbReference type="ARBA" id="ARBA00012173"/>
    </source>
</evidence>
<evidence type="ECO:0000256" key="1">
    <source>
        <dbReference type="ARBA" id="ARBA00001974"/>
    </source>
</evidence>
<dbReference type="SUPFAM" id="SSF51905">
    <property type="entry name" value="FAD/NAD(P)-binding domain"/>
    <property type="match status" value="1"/>
</dbReference>
<keyword evidence="6" id="KW-0285">Flavoprotein</keyword>
<accession>A0A9D1LDG4</accession>
<dbReference type="PANTHER" id="PTHR42716">
    <property type="entry name" value="L-ASPARTATE OXIDASE"/>
    <property type="match status" value="1"/>
</dbReference>
<evidence type="ECO:0000256" key="9">
    <source>
        <dbReference type="ARBA" id="ARBA00023002"/>
    </source>
</evidence>
<dbReference type="PRINTS" id="PR00368">
    <property type="entry name" value="FADPNR"/>
</dbReference>
<evidence type="ECO:0000259" key="12">
    <source>
        <dbReference type="Pfam" id="PF00890"/>
    </source>
</evidence>
<dbReference type="PANTHER" id="PTHR42716:SF2">
    <property type="entry name" value="L-ASPARTATE OXIDASE, CHLOROPLASTIC"/>
    <property type="match status" value="1"/>
</dbReference>
<dbReference type="SUPFAM" id="SSF56425">
    <property type="entry name" value="Succinate dehydrogenase/fumarate reductase flavoprotein, catalytic domain"/>
    <property type="match status" value="1"/>
</dbReference>
<dbReference type="InterPro" id="IPR005288">
    <property type="entry name" value="NadB"/>
</dbReference>
<dbReference type="FunFam" id="3.90.700.10:FF:000002">
    <property type="entry name" value="L-aspartate oxidase"/>
    <property type="match status" value="1"/>
</dbReference>
<dbReference type="Gene3D" id="3.90.700.10">
    <property type="entry name" value="Succinate dehydrogenase/fumarate reductase flavoprotein, catalytic domain"/>
    <property type="match status" value="1"/>
</dbReference>
<dbReference type="EMBL" id="DVMW01000024">
    <property type="protein sequence ID" value="HIU35485.1"/>
    <property type="molecule type" value="Genomic_DNA"/>
</dbReference>
<keyword evidence="9" id="KW-0560">Oxidoreductase</keyword>
<reference evidence="13" key="2">
    <citation type="journal article" date="2021" name="PeerJ">
        <title>Extensive microbial diversity within the chicken gut microbiome revealed by metagenomics and culture.</title>
        <authorList>
            <person name="Gilroy R."/>
            <person name="Ravi A."/>
            <person name="Getino M."/>
            <person name="Pursley I."/>
            <person name="Horton D.L."/>
            <person name="Alikhan N.F."/>
            <person name="Baker D."/>
            <person name="Gharbi K."/>
            <person name="Hall N."/>
            <person name="Watson M."/>
            <person name="Adriaenssens E.M."/>
            <person name="Foster-Nyarko E."/>
            <person name="Jarju S."/>
            <person name="Secka A."/>
            <person name="Antonio M."/>
            <person name="Oren A."/>
            <person name="Chaudhuri R.R."/>
            <person name="La Ragione R."/>
            <person name="Hildebrand F."/>
            <person name="Pallen M.J."/>
        </authorList>
    </citation>
    <scope>NUCLEOTIDE SEQUENCE</scope>
    <source>
        <strain evidence="13">ChiGjej1B1-19959</strain>
    </source>
</reference>
<comment type="caution">
    <text evidence="13">The sequence shown here is derived from an EMBL/GenBank/DDBJ whole genome shotgun (WGS) entry which is preliminary data.</text>
</comment>
<keyword evidence="8" id="KW-0274">FAD</keyword>
<comment type="pathway">
    <text evidence="2">Cofactor biosynthesis; NAD(+) biosynthesis; iminoaspartate from L-aspartate (oxidase route): step 1/1.</text>
</comment>
<feature type="domain" description="FAD-dependent oxidoreductase 2 FAD-binding" evidence="12">
    <location>
        <begin position="8"/>
        <end position="377"/>
    </location>
</feature>
<keyword evidence="7" id="KW-0662">Pyridine nucleotide biosynthesis</keyword>
<dbReference type="Pfam" id="PF00890">
    <property type="entry name" value="FAD_binding_2"/>
    <property type="match status" value="1"/>
</dbReference>
<protein>
    <recommendedName>
        <fullName evidence="5">L-aspartate oxidase</fullName>
        <ecNumber evidence="4">1.4.3.16</ecNumber>
    </recommendedName>
    <alternativeName>
        <fullName evidence="10">Quinolinate synthase B</fullName>
    </alternativeName>
</protein>
<comment type="similarity">
    <text evidence="3">Belongs to the FAD-dependent oxidoreductase 2 family. NadB subfamily.</text>
</comment>
<evidence type="ECO:0000256" key="11">
    <source>
        <dbReference type="ARBA" id="ARBA00048305"/>
    </source>
</evidence>
<evidence type="ECO:0000256" key="5">
    <source>
        <dbReference type="ARBA" id="ARBA00021901"/>
    </source>
</evidence>
<comment type="catalytic activity">
    <reaction evidence="11">
        <text>L-aspartate + O2 = iminosuccinate + H2O2</text>
        <dbReference type="Rhea" id="RHEA:25876"/>
        <dbReference type="ChEBI" id="CHEBI:15379"/>
        <dbReference type="ChEBI" id="CHEBI:16240"/>
        <dbReference type="ChEBI" id="CHEBI:29991"/>
        <dbReference type="ChEBI" id="CHEBI:77875"/>
        <dbReference type="EC" id="1.4.3.16"/>
    </reaction>
    <physiologicalReaction direction="left-to-right" evidence="11">
        <dbReference type="Rhea" id="RHEA:25877"/>
    </physiologicalReaction>
</comment>
<evidence type="ECO:0000256" key="3">
    <source>
        <dbReference type="ARBA" id="ARBA00008562"/>
    </source>
</evidence>
<dbReference type="AlphaFoldDB" id="A0A9D1LDG4"/>
<dbReference type="InterPro" id="IPR027477">
    <property type="entry name" value="Succ_DH/fumarate_Rdtase_cat_sf"/>
</dbReference>
<dbReference type="GO" id="GO:0008734">
    <property type="term" value="F:L-aspartate oxidase activity"/>
    <property type="evidence" value="ECO:0007669"/>
    <property type="project" value="UniProtKB-EC"/>
</dbReference>
<evidence type="ECO:0000256" key="7">
    <source>
        <dbReference type="ARBA" id="ARBA00022642"/>
    </source>
</evidence>
<evidence type="ECO:0000256" key="10">
    <source>
        <dbReference type="ARBA" id="ARBA00030386"/>
    </source>
</evidence>
<evidence type="ECO:0000313" key="14">
    <source>
        <dbReference type="Proteomes" id="UP000824071"/>
    </source>
</evidence>
<evidence type="ECO:0000256" key="8">
    <source>
        <dbReference type="ARBA" id="ARBA00022827"/>
    </source>
</evidence>
<sequence>MELKERYDVVIAGAGAGGLYTALSLPEALSVLVLAKKDRKLSNSSLAQGGVAAVLSFENDSFDLHFKDTMIAGQYKNDPDAVTVLVHEGPDDVRKIMGYGVDFDKNPDGSLQKTLEGGHCRRRIVHHKDTTGAEIVDKLLAEVSRRGNITLCEDAMVFSLQKVKSGFCVDMLIEDAPQTVFCDYCVLATGGIGRVYKYTTNPAVATGDGVRLAYELGANIKHLSYVQFHPTAFNGKDREQFLISEAVRGEGAYLLNCRHERFMHRYDQRLELAPRDVVSKCIIMESRKTGSNAFYLDIRHRGREFLLNRFPGIYAGCMEHGVDITTDLIPVFPCQHYLMGGIAVDLDARTNISRLYAVGECSCTGVHGKNRLASNSLLEALVFGRRAAQDIARCAAGGFAHVVPVPHVPDVSGAPLPKGMRTEIRSIMQRAYFVIPDLGAVHTGLKRVDAILQRLKTGKFAVTHDYCEALSLATVAHIILKEVDEG</sequence>
<reference evidence="13" key="1">
    <citation type="submission" date="2020-10" db="EMBL/GenBank/DDBJ databases">
        <authorList>
            <person name="Gilroy R."/>
        </authorList>
    </citation>
    <scope>NUCLEOTIDE SEQUENCE</scope>
    <source>
        <strain evidence="13">ChiGjej1B1-19959</strain>
    </source>
</reference>
<evidence type="ECO:0000256" key="6">
    <source>
        <dbReference type="ARBA" id="ARBA00022630"/>
    </source>
</evidence>
<dbReference type="GO" id="GO:0034628">
    <property type="term" value="P:'de novo' NAD+ biosynthetic process from L-aspartate"/>
    <property type="evidence" value="ECO:0007669"/>
    <property type="project" value="TreeGrafter"/>
</dbReference>
<dbReference type="GO" id="GO:0033765">
    <property type="term" value="F:steroid dehydrogenase activity, acting on the CH-CH group of donors"/>
    <property type="evidence" value="ECO:0007669"/>
    <property type="project" value="UniProtKB-ARBA"/>
</dbReference>
<organism evidence="13 14">
    <name type="scientific">Candidatus Fimenecus excrementigallinarum</name>
    <dbReference type="NCBI Taxonomy" id="2840816"/>
    <lineage>
        <taxon>Bacteria</taxon>
        <taxon>Bacillati</taxon>
        <taxon>Bacillota</taxon>
        <taxon>Clostridia</taxon>
        <taxon>Candidatus Fimenecus</taxon>
    </lineage>
</organism>
<dbReference type="InterPro" id="IPR036188">
    <property type="entry name" value="FAD/NAD-bd_sf"/>
</dbReference>
<proteinExistence type="inferred from homology"/>
<gene>
    <name evidence="13" type="ORF">IAC53_02620</name>
</gene>
<dbReference type="Proteomes" id="UP000824071">
    <property type="component" value="Unassembled WGS sequence"/>
</dbReference>
<evidence type="ECO:0000256" key="2">
    <source>
        <dbReference type="ARBA" id="ARBA00004950"/>
    </source>
</evidence>